<feature type="coiled-coil region" evidence="1">
    <location>
        <begin position="318"/>
        <end position="345"/>
    </location>
</feature>
<dbReference type="RefSeq" id="WP_143386639.1">
    <property type="nucleotide sequence ID" value="NZ_VJZM01000006.1"/>
</dbReference>
<comment type="caution">
    <text evidence="3">The sequence shown here is derived from an EMBL/GenBank/DDBJ whole genome shotgun (WGS) entry which is preliminary data.</text>
</comment>
<feature type="chain" id="PRO_5047468636" evidence="2">
    <location>
        <begin position="26"/>
        <end position="492"/>
    </location>
</feature>
<accession>A0ABY3CQ31</accession>
<proteinExistence type="predicted"/>
<evidence type="ECO:0000313" key="3">
    <source>
        <dbReference type="EMBL" id="TRX09891.1"/>
    </source>
</evidence>
<dbReference type="EMBL" id="VJZN01000002">
    <property type="protein sequence ID" value="TRX09891.1"/>
    <property type="molecule type" value="Genomic_DNA"/>
</dbReference>
<gene>
    <name evidence="3" type="ORF">FNW12_01895</name>
</gene>
<evidence type="ECO:0000256" key="2">
    <source>
        <dbReference type="SAM" id="SignalP"/>
    </source>
</evidence>
<protein>
    <submittedName>
        <fullName evidence="3">Uncharacterized protein</fullName>
    </submittedName>
</protein>
<organism evidence="3 4">
    <name type="scientific">Flavobacterium gawalongense</name>
    <dbReference type="NCBI Taxonomy" id="2594432"/>
    <lineage>
        <taxon>Bacteria</taxon>
        <taxon>Pseudomonadati</taxon>
        <taxon>Bacteroidota</taxon>
        <taxon>Flavobacteriia</taxon>
        <taxon>Flavobacteriales</taxon>
        <taxon>Flavobacteriaceae</taxon>
        <taxon>Flavobacterium</taxon>
    </lineage>
</organism>
<reference evidence="3 4" key="1">
    <citation type="submission" date="2019-07" db="EMBL/GenBank/DDBJ databases">
        <title>Novel species of Flavobacterium.</title>
        <authorList>
            <person name="Liu Q."/>
            <person name="Xin Y.-H."/>
        </authorList>
    </citation>
    <scope>NUCLEOTIDE SEQUENCE [LARGE SCALE GENOMIC DNA]</scope>
    <source>
        <strain evidence="3 4">GSP39</strain>
    </source>
</reference>
<keyword evidence="2" id="KW-0732">Signal</keyword>
<keyword evidence="1" id="KW-0175">Coiled coil</keyword>
<evidence type="ECO:0000313" key="4">
    <source>
        <dbReference type="Proteomes" id="UP000318528"/>
    </source>
</evidence>
<dbReference type="Proteomes" id="UP000318528">
    <property type="component" value="Unassembled WGS sequence"/>
</dbReference>
<feature type="signal peptide" evidence="2">
    <location>
        <begin position="1"/>
        <end position="25"/>
    </location>
</feature>
<evidence type="ECO:0000256" key="1">
    <source>
        <dbReference type="SAM" id="Coils"/>
    </source>
</evidence>
<name>A0ABY3CQ31_9FLAO</name>
<keyword evidence="4" id="KW-1185">Reference proteome</keyword>
<sequence>MLKKMLINWCIFFLLSSTSILKSQAQGVPVGGCKIWTSEGWVEVPCDTPQPPVYNPPSIDDEAMRLNDLTSHFNALLGQLSVYEIPNIGDLYSAATPSTIDDLRQRVDHLYIETAFYKERRYWKYEKNTEDLIYVRNILPELRSKNITLKDNLNTAPERLKKAEVQRDQILEKVYIEEHIAYYLWNNAEIMEYEMVQAKADVKWTIYELLPNDRKVAFIEAIGGCCFKFKQELPVIPIKVVAQILPTPIRATASNFEPYLKPRSIEGSIEVKLKAFDDLRTVLNFVSDKIPSQEKSLAVFVKEIVPLRKNNESLLERLQTYESPLEKAQELISDAEQRILTAQVNQEVSAKNLLILAAGTFTWNQIKNDIVIPEIEKILKKNGLLYGLKGMAMIDQIRKNPQKFIPKVGPLKDIERLIETEKKVLSIEENFESYSLAAANANAQIGTKESDKLVEQVFLSLGKQATDIMRTASGSIEGPLGQIARVIMERGP</sequence>